<dbReference type="EMBL" id="LHQQ01000592">
    <property type="protein sequence ID" value="KOS36205.1"/>
    <property type="molecule type" value="Genomic_DNA"/>
</dbReference>
<keyword evidence="1" id="KW-0472">Membrane</keyword>
<evidence type="ECO:0000256" key="1">
    <source>
        <dbReference type="SAM" id="Phobius"/>
    </source>
</evidence>
<sequence length="74" mass="8646">MGMFLFWWARYAIERKDDSFSVELLEVVADKSAVLGLSVGGAVLLVLLTKEVGVFFFWWARHAIERYVTWQNLY</sequence>
<name>A0A0M9W9C2_9EURO</name>
<feature type="transmembrane region" description="Helical" evidence="1">
    <location>
        <begin position="33"/>
        <end position="59"/>
    </location>
</feature>
<keyword evidence="1" id="KW-1133">Transmembrane helix</keyword>
<dbReference type="Proteomes" id="UP000037696">
    <property type="component" value="Unassembled WGS sequence"/>
</dbReference>
<keyword evidence="3" id="KW-1185">Reference proteome</keyword>
<evidence type="ECO:0000313" key="3">
    <source>
        <dbReference type="Proteomes" id="UP000037696"/>
    </source>
</evidence>
<organism evidence="2 3">
    <name type="scientific">Penicillium nordicum</name>
    <dbReference type="NCBI Taxonomy" id="229535"/>
    <lineage>
        <taxon>Eukaryota</taxon>
        <taxon>Fungi</taxon>
        <taxon>Dikarya</taxon>
        <taxon>Ascomycota</taxon>
        <taxon>Pezizomycotina</taxon>
        <taxon>Eurotiomycetes</taxon>
        <taxon>Eurotiomycetidae</taxon>
        <taxon>Eurotiales</taxon>
        <taxon>Aspergillaceae</taxon>
        <taxon>Penicillium</taxon>
    </lineage>
</organism>
<gene>
    <name evidence="2" type="ORF">ACN38_g13073</name>
</gene>
<accession>A0A0M9W9C2</accession>
<proteinExistence type="predicted"/>
<reference evidence="2 3" key="1">
    <citation type="submission" date="2015-08" db="EMBL/GenBank/DDBJ databases">
        <title>Genome sequencing of Penicillium nordicum.</title>
        <authorList>
            <person name="Nguyen H.D."/>
            <person name="Seifert K.A."/>
        </authorList>
    </citation>
    <scope>NUCLEOTIDE SEQUENCE [LARGE SCALE GENOMIC DNA]</scope>
    <source>
        <strain evidence="2 3">DAOMC 185683</strain>
    </source>
</reference>
<comment type="caution">
    <text evidence="2">The sequence shown here is derived from an EMBL/GenBank/DDBJ whole genome shotgun (WGS) entry which is preliminary data.</text>
</comment>
<evidence type="ECO:0000313" key="2">
    <source>
        <dbReference type="EMBL" id="KOS36205.1"/>
    </source>
</evidence>
<protein>
    <submittedName>
        <fullName evidence="2">Uncharacterized protein</fullName>
    </submittedName>
</protein>
<dbReference type="AlphaFoldDB" id="A0A0M9W9C2"/>
<keyword evidence="1" id="KW-0812">Transmembrane</keyword>